<sequence>MPNICIQLVPHRREDGRGGRGPLGFTRRRTGGNHYNHHVLLQAFLASSHDQHGEHRQRAVPNQVREERPGRPSPSNNGDNDCASWDEHGAHPLYAVHHIYLIWRVTPGVYILRSMVSVP</sequence>
<evidence type="ECO:0000256" key="1">
    <source>
        <dbReference type="SAM" id="MobiDB-lite"/>
    </source>
</evidence>
<reference evidence="3" key="1">
    <citation type="journal article" date="2014" name="Science">
        <title>Ancient hybridizations among the ancestral genomes of bread wheat.</title>
        <authorList>
            <consortium name="International Wheat Genome Sequencing Consortium,"/>
            <person name="Marcussen T."/>
            <person name="Sandve S.R."/>
            <person name="Heier L."/>
            <person name="Spannagl M."/>
            <person name="Pfeifer M."/>
            <person name="Jakobsen K.S."/>
            <person name="Wulff B.B."/>
            <person name="Steuernagel B."/>
            <person name="Mayer K.F."/>
            <person name="Olsen O.A."/>
        </authorList>
    </citation>
    <scope>NUCLEOTIDE SEQUENCE [LARGE SCALE GENOMIC DNA]</scope>
    <source>
        <strain evidence="3">cv. AL8/78</strain>
    </source>
</reference>
<keyword evidence="3" id="KW-1185">Reference proteome</keyword>
<organism evidence="2 3">
    <name type="scientific">Aegilops tauschii subsp. strangulata</name>
    <name type="common">Goatgrass</name>
    <dbReference type="NCBI Taxonomy" id="200361"/>
    <lineage>
        <taxon>Eukaryota</taxon>
        <taxon>Viridiplantae</taxon>
        <taxon>Streptophyta</taxon>
        <taxon>Embryophyta</taxon>
        <taxon>Tracheophyta</taxon>
        <taxon>Spermatophyta</taxon>
        <taxon>Magnoliopsida</taxon>
        <taxon>Liliopsida</taxon>
        <taxon>Poales</taxon>
        <taxon>Poaceae</taxon>
        <taxon>BOP clade</taxon>
        <taxon>Pooideae</taxon>
        <taxon>Triticodae</taxon>
        <taxon>Triticeae</taxon>
        <taxon>Triticinae</taxon>
        <taxon>Aegilops</taxon>
    </lineage>
</organism>
<name>A0A453CDI6_AEGTS</name>
<dbReference type="Gramene" id="AET2Gv20812900.3">
    <property type="protein sequence ID" value="AET2Gv20812900.3"/>
    <property type="gene ID" value="AET2Gv20812900"/>
</dbReference>
<reference evidence="2" key="3">
    <citation type="journal article" date="2017" name="Nature">
        <title>Genome sequence of the progenitor of the wheat D genome Aegilops tauschii.</title>
        <authorList>
            <person name="Luo M.C."/>
            <person name="Gu Y.Q."/>
            <person name="Puiu D."/>
            <person name="Wang H."/>
            <person name="Twardziok S.O."/>
            <person name="Deal K.R."/>
            <person name="Huo N."/>
            <person name="Zhu T."/>
            <person name="Wang L."/>
            <person name="Wang Y."/>
            <person name="McGuire P.E."/>
            <person name="Liu S."/>
            <person name="Long H."/>
            <person name="Ramasamy R.K."/>
            <person name="Rodriguez J.C."/>
            <person name="Van S.L."/>
            <person name="Yuan L."/>
            <person name="Wang Z."/>
            <person name="Xia Z."/>
            <person name="Xiao L."/>
            <person name="Anderson O.D."/>
            <person name="Ouyang S."/>
            <person name="Liang Y."/>
            <person name="Zimin A.V."/>
            <person name="Pertea G."/>
            <person name="Qi P."/>
            <person name="Bennetzen J.L."/>
            <person name="Dai X."/>
            <person name="Dawson M.W."/>
            <person name="Muller H.G."/>
            <person name="Kugler K."/>
            <person name="Rivarola-Duarte L."/>
            <person name="Spannagl M."/>
            <person name="Mayer K.F.X."/>
            <person name="Lu F.H."/>
            <person name="Bevan M.W."/>
            <person name="Leroy P."/>
            <person name="Li P."/>
            <person name="You F.M."/>
            <person name="Sun Q."/>
            <person name="Liu Z."/>
            <person name="Lyons E."/>
            <person name="Wicker T."/>
            <person name="Salzberg S.L."/>
            <person name="Devos K.M."/>
            <person name="Dvorak J."/>
        </authorList>
    </citation>
    <scope>NUCLEOTIDE SEQUENCE [LARGE SCALE GENOMIC DNA]</scope>
    <source>
        <strain evidence="2">cv. AL8/78</strain>
    </source>
</reference>
<feature type="region of interest" description="Disordered" evidence="1">
    <location>
        <begin position="9"/>
        <end position="31"/>
    </location>
</feature>
<dbReference type="EnsemblPlants" id="AET2Gv20812900.17">
    <property type="protein sequence ID" value="AET2Gv20812900.17"/>
    <property type="gene ID" value="AET2Gv20812900"/>
</dbReference>
<dbReference type="Gramene" id="AET2Gv20812900.4">
    <property type="protein sequence ID" value="AET2Gv20812900.4"/>
    <property type="gene ID" value="AET2Gv20812900"/>
</dbReference>
<reference evidence="3" key="2">
    <citation type="journal article" date="2017" name="Nat. Plants">
        <title>The Aegilops tauschii genome reveals multiple impacts of transposons.</title>
        <authorList>
            <person name="Zhao G."/>
            <person name="Zou C."/>
            <person name="Li K."/>
            <person name="Wang K."/>
            <person name="Li T."/>
            <person name="Gao L."/>
            <person name="Zhang X."/>
            <person name="Wang H."/>
            <person name="Yang Z."/>
            <person name="Liu X."/>
            <person name="Jiang W."/>
            <person name="Mao L."/>
            <person name="Kong X."/>
            <person name="Jiao Y."/>
            <person name="Jia J."/>
        </authorList>
    </citation>
    <scope>NUCLEOTIDE SEQUENCE [LARGE SCALE GENOMIC DNA]</scope>
    <source>
        <strain evidence="3">cv. AL8/78</strain>
    </source>
</reference>
<dbReference type="Gramene" id="AET2Gv20812900.18">
    <property type="protein sequence ID" value="AET2Gv20812900.18"/>
    <property type="gene ID" value="AET2Gv20812900"/>
</dbReference>
<reference evidence="2" key="5">
    <citation type="journal article" date="2021" name="G3 (Bethesda)">
        <title>Aegilops tauschii genome assembly Aet v5.0 features greater sequence contiguity and improved annotation.</title>
        <authorList>
            <person name="Wang L."/>
            <person name="Zhu T."/>
            <person name="Rodriguez J.C."/>
            <person name="Deal K.R."/>
            <person name="Dubcovsky J."/>
            <person name="McGuire P.E."/>
            <person name="Lux T."/>
            <person name="Spannagl M."/>
            <person name="Mayer K.F.X."/>
            <person name="Baldrich P."/>
            <person name="Meyers B.C."/>
            <person name="Huo N."/>
            <person name="Gu Y.Q."/>
            <person name="Zhou H."/>
            <person name="Devos K.M."/>
            <person name="Bennetzen J.L."/>
            <person name="Unver T."/>
            <person name="Budak H."/>
            <person name="Gulick P.J."/>
            <person name="Galiba G."/>
            <person name="Kalapos B."/>
            <person name="Nelson D.R."/>
            <person name="Li P."/>
            <person name="You F.M."/>
            <person name="Luo M.C."/>
            <person name="Dvorak J."/>
        </authorList>
    </citation>
    <scope>NUCLEOTIDE SEQUENCE [LARGE SCALE GENOMIC DNA]</scope>
    <source>
        <strain evidence="2">cv. AL8/78</strain>
    </source>
</reference>
<dbReference type="Gramene" id="AET2Gv20812900.6">
    <property type="protein sequence ID" value="AET2Gv20812900.6"/>
    <property type="gene ID" value="AET2Gv20812900"/>
</dbReference>
<dbReference type="Proteomes" id="UP000015105">
    <property type="component" value="Chromosome 2D"/>
</dbReference>
<evidence type="ECO:0000313" key="3">
    <source>
        <dbReference type="Proteomes" id="UP000015105"/>
    </source>
</evidence>
<dbReference type="EnsemblPlants" id="AET2Gv20812900.6">
    <property type="protein sequence ID" value="AET2Gv20812900.6"/>
    <property type="gene ID" value="AET2Gv20812900"/>
</dbReference>
<dbReference type="Gramene" id="AET2Gv20812900.17">
    <property type="protein sequence ID" value="AET2Gv20812900.17"/>
    <property type="gene ID" value="AET2Gv20812900"/>
</dbReference>
<dbReference type="AlphaFoldDB" id="A0A453CDI6"/>
<dbReference type="EnsemblPlants" id="AET2Gv20812900.18">
    <property type="protein sequence ID" value="AET2Gv20812900.18"/>
    <property type="gene ID" value="AET2Gv20812900"/>
</dbReference>
<proteinExistence type="predicted"/>
<protein>
    <submittedName>
        <fullName evidence="2">Uncharacterized protein</fullName>
    </submittedName>
</protein>
<dbReference type="EnsemblPlants" id="AET2Gv20812900.4">
    <property type="protein sequence ID" value="AET2Gv20812900.4"/>
    <property type="gene ID" value="AET2Gv20812900"/>
</dbReference>
<dbReference type="EnsemblPlants" id="AET2Gv20812900.3">
    <property type="protein sequence ID" value="AET2Gv20812900.3"/>
    <property type="gene ID" value="AET2Gv20812900"/>
</dbReference>
<accession>A0A453CDI6</accession>
<evidence type="ECO:0000313" key="2">
    <source>
        <dbReference type="EnsemblPlants" id="AET2Gv20812900.4"/>
    </source>
</evidence>
<reference evidence="2" key="4">
    <citation type="submission" date="2019-03" db="UniProtKB">
        <authorList>
            <consortium name="EnsemblPlants"/>
        </authorList>
    </citation>
    <scope>IDENTIFICATION</scope>
</reference>
<feature type="region of interest" description="Disordered" evidence="1">
    <location>
        <begin position="47"/>
        <end position="84"/>
    </location>
</feature>